<dbReference type="EMBL" id="BAAAID010000043">
    <property type="protein sequence ID" value="GAA0942570.1"/>
    <property type="molecule type" value="Genomic_DNA"/>
</dbReference>
<dbReference type="Proteomes" id="UP001500418">
    <property type="component" value="Unassembled WGS sequence"/>
</dbReference>
<evidence type="ECO:0000313" key="2">
    <source>
        <dbReference type="EMBL" id="GAA0942570.1"/>
    </source>
</evidence>
<protein>
    <submittedName>
        <fullName evidence="2">Uncharacterized protein</fullName>
    </submittedName>
</protein>
<gene>
    <name evidence="2" type="ORF">GCM10009575_058980</name>
</gene>
<comment type="caution">
    <text evidence="2">The sequence shown here is derived from an EMBL/GenBank/DDBJ whole genome shotgun (WGS) entry which is preliminary data.</text>
</comment>
<sequence>MRQGERDMSKRLHVGNPSYQTTKEDLEKAGLPGDERTVRHRHRGTGRFARRAVSERYGGGRASVRLSSSSAWGWFVAITKYGVECDEWIGNKSPPASKYLLWGKCLQAVADGRVCPDD</sequence>
<proteinExistence type="predicted"/>
<accession>A0ABP4B0F2</accession>
<keyword evidence="3" id="KW-1185">Reference proteome</keyword>
<evidence type="ECO:0000313" key="3">
    <source>
        <dbReference type="Proteomes" id="UP001500418"/>
    </source>
</evidence>
<feature type="compositionally biased region" description="Basic and acidic residues" evidence="1">
    <location>
        <begin position="1"/>
        <end position="10"/>
    </location>
</feature>
<evidence type="ECO:0000256" key="1">
    <source>
        <dbReference type="SAM" id="MobiDB-lite"/>
    </source>
</evidence>
<feature type="compositionally biased region" description="Basic and acidic residues" evidence="1">
    <location>
        <begin position="22"/>
        <end position="37"/>
    </location>
</feature>
<organism evidence="2 3">
    <name type="scientific">Streptomyces rhizosphaericus</name>
    <dbReference type="NCBI Taxonomy" id="114699"/>
    <lineage>
        <taxon>Bacteria</taxon>
        <taxon>Bacillati</taxon>
        <taxon>Actinomycetota</taxon>
        <taxon>Actinomycetes</taxon>
        <taxon>Kitasatosporales</taxon>
        <taxon>Streptomycetaceae</taxon>
        <taxon>Streptomyces</taxon>
        <taxon>Streptomyces violaceusniger group</taxon>
    </lineage>
</organism>
<name>A0ABP4B0F2_9ACTN</name>
<reference evidence="3" key="1">
    <citation type="journal article" date="2019" name="Int. J. Syst. Evol. Microbiol.">
        <title>The Global Catalogue of Microorganisms (GCM) 10K type strain sequencing project: providing services to taxonomists for standard genome sequencing and annotation.</title>
        <authorList>
            <consortium name="The Broad Institute Genomics Platform"/>
            <consortium name="The Broad Institute Genome Sequencing Center for Infectious Disease"/>
            <person name="Wu L."/>
            <person name="Ma J."/>
        </authorList>
    </citation>
    <scope>NUCLEOTIDE SEQUENCE [LARGE SCALE GENOMIC DNA]</scope>
    <source>
        <strain evidence="3">JCM 11444</strain>
    </source>
</reference>
<feature type="region of interest" description="Disordered" evidence="1">
    <location>
        <begin position="1"/>
        <end position="45"/>
    </location>
</feature>